<feature type="transmembrane region" description="Helical" evidence="1">
    <location>
        <begin position="128"/>
        <end position="148"/>
    </location>
</feature>
<dbReference type="Proteomes" id="UP000077317">
    <property type="component" value="Chromosome"/>
</dbReference>
<accession>A0A172Q8E5</accession>
<reference evidence="2 3" key="1">
    <citation type="journal article" date="2016" name="Int. J. Syst. Evol. Microbiol.">
        <title>Streptococcuspantholopis sp. nov., isolated from faeces of the Tibetan antelope (Pantholops hodgsonii).</title>
        <authorList>
            <person name="Bai X."/>
            <person name="Xiong Y."/>
            <person name="Lu S."/>
            <person name="Jin D."/>
            <person name="Lai X."/>
            <person name="Yang J."/>
            <person name="Niu L."/>
            <person name="Hu S."/>
            <person name="Meng X."/>
            <person name="Pu J."/>
            <person name="Ye C."/>
            <person name="Xu J."/>
        </authorList>
    </citation>
    <scope>NUCLEOTIDE SEQUENCE [LARGE SCALE GENOMIC DNA]</scope>
    <source>
        <strain evidence="2 3">TA 26</strain>
    </source>
</reference>
<dbReference type="KEGG" id="spat:A0O21_06830"/>
<evidence type="ECO:0000256" key="1">
    <source>
        <dbReference type="SAM" id="Phobius"/>
    </source>
</evidence>
<dbReference type="STRING" id="1811193.A0O21_06830"/>
<dbReference type="AlphaFoldDB" id="A0A172Q8E5"/>
<keyword evidence="3" id="KW-1185">Reference proteome</keyword>
<feature type="transmembrane region" description="Helical" evidence="1">
    <location>
        <begin position="328"/>
        <end position="348"/>
    </location>
</feature>
<gene>
    <name evidence="2" type="ORF">A0O21_06830</name>
</gene>
<organism evidence="2 3">
    <name type="scientific">Streptococcus pantholopis</name>
    <dbReference type="NCBI Taxonomy" id="1811193"/>
    <lineage>
        <taxon>Bacteria</taxon>
        <taxon>Bacillati</taxon>
        <taxon>Bacillota</taxon>
        <taxon>Bacilli</taxon>
        <taxon>Lactobacillales</taxon>
        <taxon>Streptococcaceae</taxon>
        <taxon>Streptococcus</taxon>
    </lineage>
</organism>
<feature type="transmembrane region" description="Helical" evidence="1">
    <location>
        <begin position="189"/>
        <end position="210"/>
    </location>
</feature>
<feature type="transmembrane region" description="Helical" evidence="1">
    <location>
        <begin position="160"/>
        <end position="177"/>
    </location>
</feature>
<sequence length="389" mass="44266">MKQNETHYKLELPLEIAEQLQLDDKEEVKAEWDSKELFIKKQSVKRQPLLPNWVLIVFSILAVLIFLVLTALLGLKQVPLNGEFSISSFLLVGGGFLATVFFTVNFIANRKAFLAGLKSRIFWRMLPVVILAFSTILFVVLLGFSWLLGQLFRDASFDQLTSAVILGVMIYTITLLWSQLAEQIRATWLTTVFTAIMMTGVLLSMATNSSRHWWQVNLSFLGTKAAQNSWQFNMTLMLSALVLIALVDYLFVALGHHYGKDWKMTALRLLLTLLAVDLGAVGYFPNDGDWHYLHTRFAGYLIYIVILLIISVPWLVPQVTRDFITTSYLIGAVLVALEVAFQFIGYLSLTAFEISAFLLAFNWLLLLFNHLEKLILPERQELFLKLTAE</sequence>
<feature type="transmembrane region" description="Helical" evidence="1">
    <location>
        <begin position="297"/>
        <end position="316"/>
    </location>
</feature>
<name>A0A172Q8E5_9STRE</name>
<keyword evidence="1" id="KW-0812">Transmembrane</keyword>
<feature type="transmembrane region" description="Helical" evidence="1">
    <location>
        <begin position="50"/>
        <end position="74"/>
    </location>
</feature>
<reference evidence="3" key="2">
    <citation type="submission" date="2016-03" db="EMBL/GenBank/DDBJ databases">
        <title>Streptococcus antelopensis sp. nov., isolated from the feces of the Tibetan antelope (Pantholops hodgsonii) in Hoh Xil National Nature Reserve, Qinghai, China.</title>
        <authorList>
            <person name="Bai X."/>
        </authorList>
    </citation>
    <scope>NUCLEOTIDE SEQUENCE [LARGE SCALE GENOMIC DNA]</scope>
    <source>
        <strain evidence="3">TA 26</strain>
    </source>
</reference>
<proteinExistence type="predicted"/>
<feature type="transmembrane region" description="Helical" evidence="1">
    <location>
        <begin position="230"/>
        <end position="254"/>
    </location>
</feature>
<evidence type="ECO:0000313" key="3">
    <source>
        <dbReference type="Proteomes" id="UP000077317"/>
    </source>
</evidence>
<protein>
    <submittedName>
        <fullName evidence="2">Permease</fullName>
    </submittedName>
</protein>
<keyword evidence="1" id="KW-1133">Transmembrane helix</keyword>
<feature type="transmembrane region" description="Helical" evidence="1">
    <location>
        <begin position="354"/>
        <end position="371"/>
    </location>
</feature>
<keyword evidence="1" id="KW-0472">Membrane</keyword>
<dbReference type="EMBL" id="CP014699">
    <property type="protein sequence ID" value="AND79759.1"/>
    <property type="molecule type" value="Genomic_DNA"/>
</dbReference>
<dbReference type="RefSeq" id="WP_067063393.1">
    <property type="nucleotide sequence ID" value="NZ_CP014699.1"/>
</dbReference>
<feature type="transmembrane region" description="Helical" evidence="1">
    <location>
        <begin position="266"/>
        <end position="285"/>
    </location>
</feature>
<evidence type="ECO:0000313" key="2">
    <source>
        <dbReference type="EMBL" id="AND79759.1"/>
    </source>
</evidence>
<feature type="transmembrane region" description="Helical" evidence="1">
    <location>
        <begin position="86"/>
        <end position="108"/>
    </location>
</feature>